<dbReference type="RefSeq" id="WP_273265657.1">
    <property type="nucleotide sequence ID" value="NZ_JAAZVV010000030.1"/>
</dbReference>
<sequence>MIGTVISKRYAGALFEIASGENSVSRVLDELQNLIDFYYSNAEFRELVKNPLIPKESKSAVFSELKDKGVISDLLLSFTKLLVEKNRLEELENIVESFSDIYRESRGEAVADVRSVIDMDEKVKDELVSKLNEITGKKVSVQVEKDPSLLGGFLAKIKSTQYDASVKGQLEKLKEEMTG</sequence>
<keyword evidence="2 7" id="KW-0813">Transport</keyword>
<dbReference type="GO" id="GO:0005886">
    <property type="term" value="C:plasma membrane"/>
    <property type="evidence" value="ECO:0007669"/>
    <property type="project" value="UniProtKB-SubCell"/>
</dbReference>
<dbReference type="Proteomes" id="UP000262325">
    <property type="component" value="Unassembled WGS sequence"/>
</dbReference>
<keyword evidence="3 7" id="KW-0375">Hydrogen ion transport</keyword>
<protein>
    <recommendedName>
        <fullName evidence="7">ATP synthase subunit delta</fullName>
    </recommendedName>
    <alternativeName>
        <fullName evidence="7">ATP synthase F(1) sector subunit delta</fullName>
    </alternativeName>
    <alternativeName>
        <fullName evidence="7">F-type ATPase subunit delta</fullName>
        <shortName evidence="7">F-ATPase subunit delta</shortName>
    </alternativeName>
</protein>
<evidence type="ECO:0000256" key="1">
    <source>
        <dbReference type="ARBA" id="ARBA00004370"/>
    </source>
</evidence>
<dbReference type="SUPFAM" id="SSF47928">
    <property type="entry name" value="N-terminal domain of the delta subunit of the F1F0-ATP synthase"/>
    <property type="match status" value="1"/>
</dbReference>
<keyword evidence="5 7" id="KW-0472">Membrane</keyword>
<keyword evidence="7" id="KW-0139">CF(1)</keyword>
<evidence type="ECO:0000313" key="9">
    <source>
        <dbReference type="Proteomes" id="UP000262325"/>
    </source>
</evidence>
<comment type="similarity">
    <text evidence="7">Belongs to the ATPase delta chain family.</text>
</comment>
<evidence type="ECO:0000256" key="4">
    <source>
        <dbReference type="ARBA" id="ARBA00023065"/>
    </source>
</evidence>
<dbReference type="EMBL" id="DPPF01000195">
    <property type="protein sequence ID" value="HCW93866.1"/>
    <property type="molecule type" value="Genomic_DNA"/>
</dbReference>
<dbReference type="GO" id="GO:0045259">
    <property type="term" value="C:proton-transporting ATP synthase complex"/>
    <property type="evidence" value="ECO:0007669"/>
    <property type="project" value="UniProtKB-KW"/>
</dbReference>
<dbReference type="InterPro" id="IPR000711">
    <property type="entry name" value="ATPase_OSCP/dsu"/>
</dbReference>
<comment type="subcellular location">
    <subcellularLocation>
        <location evidence="7">Cell membrane</location>
        <topology evidence="7">Peripheral membrane protein</topology>
    </subcellularLocation>
    <subcellularLocation>
        <location evidence="1">Membrane</location>
    </subcellularLocation>
</comment>
<dbReference type="NCBIfam" id="TIGR01145">
    <property type="entry name" value="ATP_synt_delta"/>
    <property type="match status" value="1"/>
</dbReference>
<evidence type="ECO:0000256" key="2">
    <source>
        <dbReference type="ARBA" id="ARBA00022448"/>
    </source>
</evidence>
<dbReference type="Pfam" id="PF00213">
    <property type="entry name" value="OSCP"/>
    <property type="match status" value="1"/>
</dbReference>
<accession>A0A3D5QDE7</accession>
<dbReference type="InterPro" id="IPR026015">
    <property type="entry name" value="ATP_synth_OSCP/delta_N_sf"/>
</dbReference>
<dbReference type="GO" id="GO:0046933">
    <property type="term" value="F:proton-transporting ATP synthase activity, rotational mechanism"/>
    <property type="evidence" value="ECO:0007669"/>
    <property type="project" value="UniProtKB-UniRule"/>
</dbReference>
<dbReference type="Gene3D" id="1.10.520.20">
    <property type="entry name" value="N-terminal domain of the delta subunit of the F1F0-ATP synthase"/>
    <property type="match status" value="1"/>
</dbReference>
<keyword evidence="4 7" id="KW-0406">Ion transport</keyword>
<name>A0A3D5QDE7_FLESI</name>
<dbReference type="PRINTS" id="PR00125">
    <property type="entry name" value="ATPASEDELTA"/>
</dbReference>
<evidence type="ECO:0000256" key="5">
    <source>
        <dbReference type="ARBA" id="ARBA00023136"/>
    </source>
</evidence>
<reference evidence="8 9" key="1">
    <citation type="journal article" date="2018" name="Nat. Biotechnol.">
        <title>A standardized bacterial taxonomy based on genome phylogeny substantially revises the tree of life.</title>
        <authorList>
            <person name="Parks D.H."/>
            <person name="Chuvochina M."/>
            <person name="Waite D.W."/>
            <person name="Rinke C."/>
            <person name="Skarshewski A."/>
            <person name="Chaumeil P.A."/>
            <person name="Hugenholtz P."/>
        </authorList>
    </citation>
    <scope>NUCLEOTIDE SEQUENCE [LARGE SCALE GENOMIC DNA]</scope>
    <source>
        <strain evidence="8">UBA8672</strain>
    </source>
</reference>
<evidence type="ECO:0000256" key="7">
    <source>
        <dbReference type="HAMAP-Rule" id="MF_01416"/>
    </source>
</evidence>
<dbReference type="AlphaFoldDB" id="A0A3D5QDE7"/>
<gene>
    <name evidence="7 8" type="primary">atpH</name>
    <name evidence="8" type="ORF">DHM44_09320</name>
</gene>
<dbReference type="PANTHER" id="PTHR11910">
    <property type="entry name" value="ATP SYNTHASE DELTA CHAIN"/>
    <property type="match status" value="1"/>
</dbReference>
<comment type="function">
    <text evidence="7">This protein is part of the stalk that links CF(0) to CF(1). It either transmits conformational changes from CF(0) to CF(1) or is implicated in proton conduction.</text>
</comment>
<keyword evidence="7" id="KW-1003">Cell membrane</keyword>
<proteinExistence type="inferred from homology"/>
<evidence type="ECO:0000256" key="3">
    <source>
        <dbReference type="ARBA" id="ARBA00022781"/>
    </source>
</evidence>
<organism evidence="8 9">
    <name type="scientific">Flexistipes sinusarabici</name>
    <dbReference type="NCBI Taxonomy" id="2352"/>
    <lineage>
        <taxon>Bacteria</taxon>
        <taxon>Pseudomonadati</taxon>
        <taxon>Deferribacterota</taxon>
        <taxon>Deferribacteres</taxon>
        <taxon>Deferribacterales</taxon>
        <taxon>Flexistipitaceae</taxon>
        <taxon>Flexistipes</taxon>
    </lineage>
</organism>
<evidence type="ECO:0000313" key="8">
    <source>
        <dbReference type="EMBL" id="HCW93866.1"/>
    </source>
</evidence>
<dbReference type="HAMAP" id="MF_01416">
    <property type="entry name" value="ATP_synth_delta_bact"/>
    <property type="match status" value="1"/>
</dbReference>
<keyword evidence="6 7" id="KW-0066">ATP synthesis</keyword>
<comment type="caution">
    <text evidence="8">The sequence shown here is derived from an EMBL/GenBank/DDBJ whole genome shotgun (WGS) entry which is preliminary data.</text>
</comment>
<comment type="function">
    <text evidence="7">F(1)F(0) ATP synthase produces ATP from ADP in the presence of a proton or sodium gradient. F-type ATPases consist of two structural domains, F(1) containing the extramembraneous catalytic core and F(0) containing the membrane proton channel, linked together by a central stalk and a peripheral stalk. During catalysis, ATP synthesis in the catalytic domain of F(1) is coupled via a rotary mechanism of the central stalk subunits to proton translocation.</text>
</comment>
<evidence type="ECO:0000256" key="6">
    <source>
        <dbReference type="ARBA" id="ARBA00023310"/>
    </source>
</evidence>